<dbReference type="AlphaFoldDB" id="A0AAN8JSV4"/>
<comment type="caution">
    <text evidence="1">The sequence shown here is derived from an EMBL/GenBank/DDBJ whole genome shotgun (WGS) entry which is preliminary data.</text>
</comment>
<protein>
    <recommendedName>
        <fullName evidence="3">DUF4371 domain-containing protein</fullName>
    </recommendedName>
</protein>
<dbReference type="EMBL" id="JAZGQO010000008">
    <property type="protein sequence ID" value="KAK6179378.1"/>
    <property type="molecule type" value="Genomic_DNA"/>
</dbReference>
<gene>
    <name evidence="1" type="ORF">SNE40_011757</name>
</gene>
<keyword evidence="2" id="KW-1185">Reference proteome</keyword>
<dbReference type="PANTHER" id="PTHR11697:SF230">
    <property type="entry name" value="ZINC FINGER, MYM DOMAIN CONTAINING 1"/>
    <property type="match status" value="1"/>
</dbReference>
<sequence length="326" mass="36508">MRIFTLFCDGTRDKTNFENFSIGVYVKEGKAYESLLHMPKTDELGAAGLCRLVLDELAHFGLDPARMLSQCYDGCSTMSGDKGGLQRLIQNQQGRCIPYVHCYNHRLDLVVINVVSSVRELGIFFEHRGAICKFFKKFDVSGVYAGTSLKRVPDTRWSGHYDATVAIIENYGGVIEALETVVDSQKFDGEDRVVQTGQLTILKGCQFAFRAAIMKNFLGILKPADSFDQSRENGINGAMILIDGGIKLLADARSEEQFDIWDNAMMCINNNITAEDAGITTKRFRTAPRRLDDYIITECETPTNRGDPKSESRRLYCNGRNQAAFQ</sequence>
<proteinExistence type="predicted"/>
<dbReference type="PANTHER" id="PTHR11697">
    <property type="entry name" value="GENERAL TRANSCRIPTION FACTOR 2-RELATED ZINC FINGER PROTEIN"/>
    <property type="match status" value="1"/>
</dbReference>
<evidence type="ECO:0008006" key="3">
    <source>
        <dbReference type="Google" id="ProtNLM"/>
    </source>
</evidence>
<organism evidence="1 2">
    <name type="scientific">Patella caerulea</name>
    <name type="common">Rayed Mediterranean limpet</name>
    <dbReference type="NCBI Taxonomy" id="87958"/>
    <lineage>
        <taxon>Eukaryota</taxon>
        <taxon>Metazoa</taxon>
        <taxon>Spiralia</taxon>
        <taxon>Lophotrochozoa</taxon>
        <taxon>Mollusca</taxon>
        <taxon>Gastropoda</taxon>
        <taxon>Patellogastropoda</taxon>
        <taxon>Patelloidea</taxon>
        <taxon>Patellidae</taxon>
        <taxon>Patella</taxon>
    </lineage>
</organism>
<dbReference type="SUPFAM" id="SSF53098">
    <property type="entry name" value="Ribonuclease H-like"/>
    <property type="match status" value="1"/>
</dbReference>
<reference evidence="1 2" key="1">
    <citation type="submission" date="2024-01" db="EMBL/GenBank/DDBJ databases">
        <title>The genome of the rayed Mediterranean limpet Patella caerulea (Linnaeus, 1758).</title>
        <authorList>
            <person name="Anh-Thu Weber A."/>
            <person name="Halstead-Nussloch G."/>
        </authorList>
    </citation>
    <scope>NUCLEOTIDE SEQUENCE [LARGE SCALE GENOMIC DNA]</scope>
    <source>
        <strain evidence="1">AATW-2023a</strain>
        <tissue evidence="1">Whole specimen</tissue>
    </source>
</reference>
<dbReference type="Proteomes" id="UP001347796">
    <property type="component" value="Unassembled WGS sequence"/>
</dbReference>
<dbReference type="InterPro" id="IPR012337">
    <property type="entry name" value="RNaseH-like_sf"/>
</dbReference>
<evidence type="ECO:0000313" key="2">
    <source>
        <dbReference type="Proteomes" id="UP001347796"/>
    </source>
</evidence>
<dbReference type="InterPro" id="IPR055298">
    <property type="entry name" value="AtLOH3-like"/>
</dbReference>
<name>A0AAN8JSV4_PATCE</name>
<accession>A0AAN8JSV4</accession>
<evidence type="ECO:0000313" key="1">
    <source>
        <dbReference type="EMBL" id="KAK6179378.1"/>
    </source>
</evidence>